<dbReference type="PANTHER" id="PTHR10357:SF179">
    <property type="entry name" value="NEUTRAL AND BASIC AMINO ACID TRANSPORT PROTEIN RBAT"/>
    <property type="match status" value="1"/>
</dbReference>
<reference evidence="3 4" key="1">
    <citation type="submission" date="2024-11" db="EMBL/GenBank/DDBJ databases">
        <title>Chromosome-level genome assembly of the freshwater bivalve Anodonta woodiana.</title>
        <authorList>
            <person name="Chen X."/>
        </authorList>
    </citation>
    <scope>NUCLEOTIDE SEQUENCE [LARGE SCALE GENOMIC DNA]</scope>
    <source>
        <strain evidence="3">MN2024</strain>
        <tissue evidence="3">Gills</tissue>
    </source>
</reference>
<name>A0ABD3VXG3_SINWO</name>
<dbReference type="AlphaFoldDB" id="A0ABD3VXG3"/>
<dbReference type="FunFam" id="3.90.400.10:FF:000001">
    <property type="entry name" value="Maltase A3, isoform A"/>
    <property type="match status" value="1"/>
</dbReference>
<proteinExistence type="predicted"/>
<dbReference type="SMART" id="SM00642">
    <property type="entry name" value="Aamy"/>
    <property type="match status" value="1"/>
</dbReference>
<dbReference type="EMBL" id="JBJQND010000009">
    <property type="protein sequence ID" value="KAL3866289.1"/>
    <property type="molecule type" value="Genomic_DNA"/>
</dbReference>
<organism evidence="3 4">
    <name type="scientific">Sinanodonta woodiana</name>
    <name type="common">Chinese pond mussel</name>
    <name type="synonym">Anodonta woodiana</name>
    <dbReference type="NCBI Taxonomy" id="1069815"/>
    <lineage>
        <taxon>Eukaryota</taxon>
        <taxon>Metazoa</taxon>
        <taxon>Spiralia</taxon>
        <taxon>Lophotrochozoa</taxon>
        <taxon>Mollusca</taxon>
        <taxon>Bivalvia</taxon>
        <taxon>Autobranchia</taxon>
        <taxon>Heteroconchia</taxon>
        <taxon>Palaeoheterodonta</taxon>
        <taxon>Unionida</taxon>
        <taxon>Unionoidea</taxon>
        <taxon>Unionidae</taxon>
        <taxon>Unioninae</taxon>
        <taxon>Sinanodonta</taxon>
    </lineage>
</organism>
<comment type="caution">
    <text evidence="3">The sequence shown here is derived from an EMBL/GenBank/DDBJ whole genome shotgun (WGS) entry which is preliminary data.</text>
</comment>
<evidence type="ECO:0000313" key="3">
    <source>
        <dbReference type="EMBL" id="KAL3866289.1"/>
    </source>
</evidence>
<dbReference type="Pfam" id="PF00128">
    <property type="entry name" value="Alpha-amylase"/>
    <property type="match status" value="1"/>
</dbReference>
<protein>
    <recommendedName>
        <fullName evidence="2">Glycosyl hydrolase family 13 catalytic domain-containing protein</fullName>
    </recommendedName>
</protein>
<accession>A0ABD3VXG3</accession>
<evidence type="ECO:0000259" key="2">
    <source>
        <dbReference type="SMART" id="SM00642"/>
    </source>
</evidence>
<evidence type="ECO:0000256" key="1">
    <source>
        <dbReference type="ARBA" id="ARBA00023180"/>
    </source>
</evidence>
<dbReference type="InterPro" id="IPR045857">
    <property type="entry name" value="O16G_dom_2"/>
</dbReference>
<dbReference type="SUPFAM" id="SSF51445">
    <property type="entry name" value="(Trans)glycosidases"/>
    <property type="match status" value="1"/>
</dbReference>
<keyword evidence="1" id="KW-0325">Glycoprotein</keyword>
<dbReference type="Gene3D" id="3.90.400.10">
    <property type="entry name" value="Oligo-1,6-glucosidase, Domain 2"/>
    <property type="match status" value="1"/>
</dbReference>
<dbReference type="Gene3D" id="3.20.20.80">
    <property type="entry name" value="Glycosidases"/>
    <property type="match status" value="1"/>
</dbReference>
<dbReference type="Proteomes" id="UP001634394">
    <property type="component" value="Unassembled WGS sequence"/>
</dbReference>
<dbReference type="PANTHER" id="PTHR10357">
    <property type="entry name" value="ALPHA-AMYLASE FAMILY MEMBER"/>
    <property type="match status" value="1"/>
</dbReference>
<dbReference type="InterPro" id="IPR017853">
    <property type="entry name" value="GH"/>
</dbReference>
<gene>
    <name evidence="3" type="ORF">ACJMK2_043596</name>
</gene>
<evidence type="ECO:0000313" key="4">
    <source>
        <dbReference type="Proteomes" id="UP001634394"/>
    </source>
</evidence>
<dbReference type="InterPro" id="IPR006047">
    <property type="entry name" value="GH13_cat_dom"/>
</dbReference>
<keyword evidence="4" id="KW-1185">Reference proteome</keyword>
<feature type="domain" description="Glycosyl hydrolase family 13 catalytic" evidence="2">
    <location>
        <begin position="22"/>
        <end position="414"/>
    </location>
</feature>
<sequence>MIPFSVSSTDDAPWWQNTIVYQVYPRSFQDSDGNGVGDLRGLISRLDYFDYINVKTLWLSPIYQSPMVDFGYDVLNHTQIDPIFGTMSDFDELLRKMHEKGMKLILDFIPNHTSDKHLWFVESRKVNSTDNPFRDFYVWHDGRRDENGNRIPPNNWLSYFGGLAWEWDESRQQFYLHQFAKEQPDLNFRNPLVRRSQENVLRFWLDKGVDGFRVDAVLALFEDIHLRDEPRSFNPLHIREDDHYYLKHVYTQHQPEIHEVIAEWRTLLDSYSKTDGHPRFMVTEAYADDINEIIKYYHSGADMPFNFDLIYANDTCDGYCMRKTINNFLRNVPDGKWSNFVTGNHDRSRVSARFGEAYVDALNTLLLLLPGTPTTYYGEELGMEEVFVTFDETQDPQGKYFGKVYKQFSRDPVRSPMQWSSERNGGFSTASKTWLPVHPNYVIKNVQVEMERPFSHLNWYRNVSKLRMDVHFRRGTMKYSFVSKDILSFIRQADNDKAYLVGINLGKNMVNVDFCNICKPKDQSNAEFCDASGEGETRKAASTYGELRDSSAECGTGEITLTNSPSFIIGQKVPLNYISLSPGTSVIIQLVL</sequence>